<dbReference type="InterPro" id="IPR045213">
    <property type="entry name" value="Malic_NAD-bd_bact_type"/>
</dbReference>
<feature type="domain" description="Malic enzyme N-terminal" evidence="9">
    <location>
        <begin position="18"/>
        <end position="151"/>
    </location>
</feature>
<dbReference type="InterPro" id="IPR037062">
    <property type="entry name" value="Malic_N_dom_sf"/>
</dbReference>
<dbReference type="Proteomes" id="UP000188820">
    <property type="component" value="Unassembled WGS sequence"/>
</dbReference>
<comment type="cofactor">
    <cofactor evidence="2">
        <name>Mg(2+)</name>
        <dbReference type="ChEBI" id="CHEBI:18420"/>
    </cofactor>
</comment>
<comment type="caution">
    <text evidence="10">The sequence shown here is derived from an EMBL/GenBank/DDBJ whole genome shotgun (WGS) entry which is preliminary data.</text>
</comment>
<dbReference type="InterPro" id="IPR015884">
    <property type="entry name" value="Malic_enzyme_CS"/>
</dbReference>
<dbReference type="Gene3D" id="3.40.50.10950">
    <property type="match status" value="1"/>
</dbReference>
<evidence type="ECO:0000256" key="2">
    <source>
        <dbReference type="ARBA" id="ARBA00001946"/>
    </source>
</evidence>
<dbReference type="Pfam" id="PF03949">
    <property type="entry name" value="Malic_M"/>
    <property type="match status" value="1"/>
</dbReference>
<evidence type="ECO:0000256" key="7">
    <source>
        <dbReference type="ARBA" id="ARBA00023268"/>
    </source>
</evidence>
<evidence type="ECO:0000256" key="4">
    <source>
        <dbReference type="ARBA" id="ARBA00008756"/>
    </source>
</evidence>
<accession>A0ABX3L127</accession>
<dbReference type="SMART" id="SM01274">
    <property type="entry name" value="malic"/>
    <property type="match status" value="1"/>
</dbReference>
<dbReference type="InterPro" id="IPR042113">
    <property type="entry name" value="P_AcTrfase_dom1"/>
</dbReference>
<dbReference type="Pfam" id="PF01515">
    <property type="entry name" value="PTA_PTB"/>
    <property type="match status" value="1"/>
</dbReference>
<keyword evidence="11" id="KW-1185">Reference proteome</keyword>
<keyword evidence="5" id="KW-0479">Metal-binding</keyword>
<dbReference type="Gene3D" id="3.40.50.10750">
    <property type="entry name" value="Isocitrate/Isopropylmalate dehydrogenase-like"/>
    <property type="match status" value="1"/>
</dbReference>
<comment type="cofactor">
    <cofactor evidence="1">
        <name>Mn(2+)</name>
        <dbReference type="ChEBI" id="CHEBI:29035"/>
    </cofactor>
</comment>
<gene>
    <name evidence="10" type="ORF">BKG89_05570</name>
</gene>
<dbReference type="SUPFAM" id="SSF53659">
    <property type="entry name" value="Isocitrate/Isopropylmalate dehydrogenase-like"/>
    <property type="match status" value="1"/>
</dbReference>
<dbReference type="RefSeq" id="WP_077463195.1">
    <property type="nucleotide sequence ID" value="NZ_MLAA01000023.1"/>
</dbReference>
<keyword evidence="7" id="KW-0511">Multifunctional enzyme</keyword>
<dbReference type="PIRSF" id="PIRSF036684">
    <property type="entry name" value="ME_PTA"/>
    <property type="match status" value="1"/>
</dbReference>
<evidence type="ECO:0000256" key="5">
    <source>
        <dbReference type="ARBA" id="ARBA00022723"/>
    </source>
</evidence>
<name>A0ABX3L127_9PAST</name>
<dbReference type="SUPFAM" id="SSF53223">
    <property type="entry name" value="Aminoacid dehydrogenase-like, N-terminal domain"/>
    <property type="match status" value="1"/>
</dbReference>
<reference evidence="10 11" key="1">
    <citation type="submission" date="2016-10" db="EMBL/GenBank/DDBJ databases">
        <title>Rodentibacter gen. nov. and new species.</title>
        <authorList>
            <person name="Christensen H."/>
        </authorList>
    </citation>
    <scope>NUCLEOTIDE SEQUENCE [LARGE SCALE GENOMIC DNA]</scope>
    <source>
        <strain evidence="10 11">1998236014</strain>
    </source>
</reference>
<organism evidence="10 11">
    <name type="scientific">Rodentibacter caecimuris</name>
    <dbReference type="NCBI Taxonomy" id="1796644"/>
    <lineage>
        <taxon>Bacteria</taxon>
        <taxon>Pseudomonadati</taxon>
        <taxon>Pseudomonadota</taxon>
        <taxon>Gammaproteobacteria</taxon>
        <taxon>Pasteurellales</taxon>
        <taxon>Pasteurellaceae</taxon>
        <taxon>Rodentibacter</taxon>
    </lineage>
</organism>
<feature type="domain" description="Malic enzyme NAD-binding" evidence="8">
    <location>
        <begin position="163"/>
        <end position="401"/>
    </location>
</feature>
<dbReference type="EMBL" id="MLAA01000023">
    <property type="protein sequence ID" value="OOF69791.1"/>
    <property type="molecule type" value="Genomic_DNA"/>
</dbReference>
<dbReference type="InterPro" id="IPR051674">
    <property type="entry name" value="Malate_Decarboxylase"/>
</dbReference>
<evidence type="ECO:0000313" key="10">
    <source>
        <dbReference type="EMBL" id="OOF69791.1"/>
    </source>
</evidence>
<comment type="similarity">
    <text evidence="3">In the N-terminal section; belongs to the malic enzymes family.</text>
</comment>
<dbReference type="Gene3D" id="3.40.50.10380">
    <property type="entry name" value="Malic enzyme, N-terminal domain"/>
    <property type="match status" value="1"/>
</dbReference>
<evidence type="ECO:0000259" key="9">
    <source>
        <dbReference type="SMART" id="SM01274"/>
    </source>
</evidence>
<evidence type="ECO:0000256" key="6">
    <source>
        <dbReference type="ARBA" id="ARBA00023002"/>
    </source>
</evidence>
<evidence type="ECO:0000259" key="8">
    <source>
        <dbReference type="SMART" id="SM00919"/>
    </source>
</evidence>
<dbReference type="Pfam" id="PF00390">
    <property type="entry name" value="malic"/>
    <property type="match status" value="1"/>
</dbReference>
<comment type="similarity">
    <text evidence="4">In the C-terminal section; belongs to the phosphate acetyltransferase and butyryltransferase family.</text>
</comment>
<dbReference type="PANTHER" id="PTHR43237">
    <property type="entry name" value="NADP-DEPENDENT MALIC ENZYME"/>
    <property type="match status" value="1"/>
</dbReference>
<protein>
    <submittedName>
        <fullName evidence="10">NADP-dependent malic enzyme</fullName>
    </submittedName>
</protein>
<sequence length="756" mass="82572">MSDQLKQAALDFHEFPIPGKIEVTPTKSLATQRDLALAYSPGVAEPCLEIQQDPLKSYRYTARGNLVAVISNGTAVLGLGNIGALAGKPVMEGKGVLFKKFAGINVFDIEIDERDPDKLVDIIASLEPTFGGINLEDIKAPECFYIEQKLRERMNIPVFHDDQHGTAIISAAAVINALRIVNKNIENVRLVASGAGAASIACLNLLVSLGMKRENIVVCDSKGVVYKNRDERMDQTKKDYAINDNGWRTLSDAIPDADIFLGCSAAGALTQDMVKTMAAHPIILALANPNPEITPPEAKAVRPDAIICTGRSDYPNQVNNVLCFPFIFRGALDVGATTINEQMKRAAVYAIADLALEEQNDVVTSAYGGEGAAFGADYIIPRPFDPRLIVRIAPAVAKAAIDSGVATRPITDWNAYIEKLTQFVYKTSMFMKPIFNQAKAAKQRIILAEGEENKALHATQEVVSMQLAHPILIGRRSVIEDKIKKLGLRLEIDVDFDVIDNENNPRYEECWRHYYQLTKRKGITEAIAQRVMRSNTTVLGATLVNLEYADGLVCGLFGSYQKHLASIQDILGLKPGVKTAAALNSLMLPTGNVFLTDTHVNKEPNEEELTEITLMAAEEIRRFGIEPAIALLSHSNFGSSNEFGARKMRDVLELVKVRNPELMIDGEMRGDVALSESLRHDVMPDSPLKGAANLLVFPNLEAARISYSLLRGTTTAITVGPILMGINKSAHILNPSASVRRIINMVAYAAVKSQQD</sequence>
<dbReference type="SUPFAM" id="SSF51735">
    <property type="entry name" value="NAD(P)-binding Rossmann-fold domains"/>
    <property type="match status" value="1"/>
</dbReference>
<proteinExistence type="inferred from homology"/>
<dbReference type="InterPro" id="IPR012301">
    <property type="entry name" value="Malic_N_dom"/>
</dbReference>
<evidence type="ECO:0000256" key="1">
    <source>
        <dbReference type="ARBA" id="ARBA00001936"/>
    </source>
</evidence>
<dbReference type="SMART" id="SM00919">
    <property type="entry name" value="Malic_M"/>
    <property type="match status" value="1"/>
</dbReference>
<dbReference type="InterPro" id="IPR042112">
    <property type="entry name" value="P_AcTrfase_dom2"/>
</dbReference>
<dbReference type="Gene3D" id="3.40.50.720">
    <property type="entry name" value="NAD(P)-binding Rossmann-like Domain"/>
    <property type="match status" value="1"/>
</dbReference>
<evidence type="ECO:0000256" key="3">
    <source>
        <dbReference type="ARBA" id="ARBA00007686"/>
    </source>
</evidence>
<dbReference type="InterPro" id="IPR046346">
    <property type="entry name" value="Aminoacid_DH-like_N_sf"/>
</dbReference>
<keyword evidence="6" id="KW-0560">Oxidoreductase</keyword>
<dbReference type="InterPro" id="IPR012188">
    <property type="entry name" value="ME_PTA"/>
</dbReference>
<dbReference type="InterPro" id="IPR002505">
    <property type="entry name" value="PTA_PTB"/>
</dbReference>
<dbReference type="InterPro" id="IPR036291">
    <property type="entry name" value="NAD(P)-bd_dom_sf"/>
</dbReference>
<evidence type="ECO:0000313" key="11">
    <source>
        <dbReference type="Proteomes" id="UP000188820"/>
    </source>
</evidence>
<dbReference type="PROSITE" id="PS00331">
    <property type="entry name" value="MALIC_ENZYMES"/>
    <property type="match status" value="1"/>
</dbReference>
<dbReference type="InterPro" id="IPR012302">
    <property type="entry name" value="Malic_NAD-bd"/>
</dbReference>
<dbReference type="PANTHER" id="PTHR43237:SF4">
    <property type="entry name" value="NADP-DEPENDENT MALIC ENZYME"/>
    <property type="match status" value="1"/>
</dbReference>
<dbReference type="CDD" id="cd05311">
    <property type="entry name" value="NAD_bind_2_malic_enz"/>
    <property type="match status" value="1"/>
</dbReference>